<proteinExistence type="predicted"/>
<accession>A0A0A9G076</accession>
<evidence type="ECO:0000313" key="1">
    <source>
        <dbReference type="EMBL" id="JAE16879.1"/>
    </source>
</evidence>
<reference evidence="1" key="1">
    <citation type="submission" date="2014-09" db="EMBL/GenBank/DDBJ databases">
        <authorList>
            <person name="Magalhaes I.L.F."/>
            <person name="Oliveira U."/>
            <person name="Santos F.R."/>
            <person name="Vidigal T.H.D.A."/>
            <person name="Brescovit A.D."/>
            <person name="Santos A.J."/>
        </authorList>
    </citation>
    <scope>NUCLEOTIDE SEQUENCE</scope>
    <source>
        <tissue evidence="1">Shoot tissue taken approximately 20 cm above the soil surface</tissue>
    </source>
</reference>
<protein>
    <submittedName>
        <fullName evidence="1">Uncharacterized protein</fullName>
    </submittedName>
</protein>
<organism evidence="1">
    <name type="scientific">Arundo donax</name>
    <name type="common">Giant reed</name>
    <name type="synonym">Donax arundinaceus</name>
    <dbReference type="NCBI Taxonomy" id="35708"/>
    <lineage>
        <taxon>Eukaryota</taxon>
        <taxon>Viridiplantae</taxon>
        <taxon>Streptophyta</taxon>
        <taxon>Embryophyta</taxon>
        <taxon>Tracheophyta</taxon>
        <taxon>Spermatophyta</taxon>
        <taxon>Magnoliopsida</taxon>
        <taxon>Liliopsida</taxon>
        <taxon>Poales</taxon>
        <taxon>Poaceae</taxon>
        <taxon>PACMAD clade</taxon>
        <taxon>Arundinoideae</taxon>
        <taxon>Arundineae</taxon>
        <taxon>Arundo</taxon>
    </lineage>
</organism>
<reference evidence="1" key="2">
    <citation type="journal article" date="2015" name="Data Brief">
        <title>Shoot transcriptome of the giant reed, Arundo donax.</title>
        <authorList>
            <person name="Barrero R.A."/>
            <person name="Guerrero F.D."/>
            <person name="Moolhuijzen P."/>
            <person name="Goolsby J.A."/>
            <person name="Tidwell J."/>
            <person name="Bellgard S.E."/>
            <person name="Bellgard M.I."/>
        </authorList>
    </citation>
    <scope>NUCLEOTIDE SEQUENCE</scope>
    <source>
        <tissue evidence="1">Shoot tissue taken approximately 20 cm above the soil surface</tissue>
    </source>
</reference>
<name>A0A0A9G076_ARUDO</name>
<dbReference type="EMBL" id="GBRH01181017">
    <property type="protein sequence ID" value="JAE16879.1"/>
    <property type="molecule type" value="Transcribed_RNA"/>
</dbReference>
<dbReference type="AlphaFoldDB" id="A0A0A9G076"/>
<sequence length="31" mass="3425">MNSIGSNQLFSSPPRTMPCVDMKLGKLPFDL</sequence>